<evidence type="ECO:0000256" key="4">
    <source>
        <dbReference type="ARBA" id="ARBA00024207"/>
    </source>
</evidence>
<keyword evidence="1" id="KW-1277">Toxin-antitoxin system</keyword>
<keyword evidence="3" id="KW-0378">Hydrolase</keyword>
<dbReference type="EMBL" id="LNKT01000056">
    <property type="protein sequence ID" value="KYJ85962.1"/>
    <property type="molecule type" value="Genomic_DNA"/>
</dbReference>
<evidence type="ECO:0008006" key="7">
    <source>
        <dbReference type="Google" id="ProtNLM"/>
    </source>
</evidence>
<comment type="caution">
    <text evidence="5">The sequence shown here is derived from an EMBL/GenBank/DDBJ whole genome shotgun (WGS) entry which is preliminary data.</text>
</comment>
<dbReference type="GO" id="GO:0004540">
    <property type="term" value="F:RNA nuclease activity"/>
    <property type="evidence" value="ECO:0007669"/>
    <property type="project" value="InterPro"/>
</dbReference>
<accession>A0A151CEK2</accession>
<dbReference type="NCBIfam" id="NF047751">
    <property type="entry name" value="HepT_toxin"/>
    <property type="match status" value="1"/>
</dbReference>
<gene>
    <name evidence="5" type="ORF">AS592_05085</name>
</gene>
<evidence type="ECO:0000313" key="5">
    <source>
        <dbReference type="EMBL" id="KYJ85962.1"/>
    </source>
</evidence>
<dbReference type="InterPro" id="IPR008201">
    <property type="entry name" value="HepT-like"/>
</dbReference>
<dbReference type="PANTHER" id="PTHR33397:SF5">
    <property type="entry name" value="RNASE YUTE-RELATED"/>
    <property type="match status" value="1"/>
</dbReference>
<dbReference type="GO" id="GO:0110001">
    <property type="term" value="C:toxin-antitoxin complex"/>
    <property type="evidence" value="ECO:0007669"/>
    <property type="project" value="InterPro"/>
</dbReference>
<keyword evidence="6" id="KW-1185">Reference proteome</keyword>
<dbReference type="InterPro" id="IPR037038">
    <property type="entry name" value="HepT-like_sf"/>
</dbReference>
<sequence length="133" mass="15666">MELTEKLKHLEENINILRQIKQSVTLDELKVNKRYEWEVRYGLLESIQVVIDIACKLSSQYNLGNPKNYKACVKLLQEHGYLSNTVAENVIGMVGLRNLLVHEYIEIDEEKLYHFLDRLDDFISFALEMKDHL</sequence>
<keyword evidence="2" id="KW-0540">Nuclease</keyword>
<dbReference type="Gene3D" id="1.20.120.580">
    <property type="entry name" value="bsu32300-like"/>
    <property type="match status" value="1"/>
</dbReference>
<dbReference type="InterPro" id="IPR052379">
    <property type="entry name" value="Type_VII_TA_RNase"/>
</dbReference>
<reference evidence="5 6" key="1">
    <citation type="submission" date="2015-11" db="EMBL/GenBank/DDBJ databases">
        <title>Draft genome of Sulfurovum riftiae 1812E, a member of the Epsilonproteobacteria isolated from the tube of the deep-sea hydrothermal vent tubewom Riftia pachyptila.</title>
        <authorList>
            <person name="Vetriani C."/>
            <person name="Giovannelli D."/>
        </authorList>
    </citation>
    <scope>NUCLEOTIDE SEQUENCE [LARGE SCALE GENOMIC DNA]</scope>
    <source>
        <strain evidence="5 6">1812E</strain>
    </source>
</reference>
<dbReference type="PANTHER" id="PTHR33397">
    <property type="entry name" value="UPF0331 PROTEIN YUTE"/>
    <property type="match status" value="1"/>
</dbReference>
<dbReference type="Proteomes" id="UP000075359">
    <property type="component" value="Unassembled WGS sequence"/>
</dbReference>
<dbReference type="RefSeq" id="WP_067331965.1">
    <property type="nucleotide sequence ID" value="NZ_LNKT01000056.1"/>
</dbReference>
<evidence type="ECO:0000256" key="1">
    <source>
        <dbReference type="ARBA" id="ARBA00022649"/>
    </source>
</evidence>
<name>A0A151CEK2_9BACT</name>
<proteinExistence type="inferred from homology"/>
<evidence type="ECO:0000256" key="2">
    <source>
        <dbReference type="ARBA" id="ARBA00022722"/>
    </source>
</evidence>
<dbReference type="STRING" id="1630136.AS592_05085"/>
<dbReference type="Pfam" id="PF01934">
    <property type="entry name" value="HepT-like"/>
    <property type="match status" value="1"/>
</dbReference>
<dbReference type="AlphaFoldDB" id="A0A151CEK2"/>
<evidence type="ECO:0000256" key="3">
    <source>
        <dbReference type="ARBA" id="ARBA00022801"/>
    </source>
</evidence>
<dbReference type="OrthoDB" id="5373123at2"/>
<dbReference type="GO" id="GO:0016787">
    <property type="term" value="F:hydrolase activity"/>
    <property type="evidence" value="ECO:0007669"/>
    <property type="project" value="UniProtKB-KW"/>
</dbReference>
<evidence type="ECO:0000313" key="6">
    <source>
        <dbReference type="Proteomes" id="UP000075359"/>
    </source>
</evidence>
<organism evidence="5 6">
    <name type="scientific">Sulfurovum riftiae</name>
    <dbReference type="NCBI Taxonomy" id="1630136"/>
    <lineage>
        <taxon>Bacteria</taxon>
        <taxon>Pseudomonadati</taxon>
        <taxon>Campylobacterota</taxon>
        <taxon>Epsilonproteobacteria</taxon>
        <taxon>Campylobacterales</taxon>
        <taxon>Sulfurovaceae</taxon>
        <taxon>Sulfurovum</taxon>
    </lineage>
</organism>
<dbReference type="SUPFAM" id="SSF81593">
    <property type="entry name" value="Nucleotidyltransferase substrate binding subunit/domain"/>
    <property type="match status" value="1"/>
</dbReference>
<comment type="similarity">
    <text evidence="4">Belongs to the HepT RNase toxin family.</text>
</comment>
<protein>
    <recommendedName>
        <fullName evidence="7">DUF86 domain-containing protein</fullName>
    </recommendedName>
</protein>